<dbReference type="InterPro" id="IPR019109">
    <property type="entry name" value="MamF_MmsF"/>
</dbReference>
<accession>A0A1G9ZIG4</accession>
<evidence type="ECO:0000256" key="3">
    <source>
        <dbReference type="ARBA" id="ARBA00022989"/>
    </source>
</evidence>
<dbReference type="EMBL" id="FNIL01000001">
    <property type="protein sequence ID" value="SDN20821.1"/>
    <property type="molecule type" value="Genomic_DNA"/>
</dbReference>
<evidence type="ECO:0000256" key="1">
    <source>
        <dbReference type="ARBA" id="ARBA00004141"/>
    </source>
</evidence>
<dbReference type="Proteomes" id="UP000198778">
    <property type="component" value="Unassembled WGS sequence"/>
</dbReference>
<proteinExistence type="predicted"/>
<feature type="transmembrane region" description="Helical" evidence="5">
    <location>
        <begin position="20"/>
        <end position="40"/>
    </location>
</feature>
<evidence type="ECO:0000256" key="4">
    <source>
        <dbReference type="ARBA" id="ARBA00023136"/>
    </source>
</evidence>
<dbReference type="OrthoDB" id="9808930at2"/>
<dbReference type="Pfam" id="PF09685">
    <property type="entry name" value="MamF_MmsF"/>
    <property type="match status" value="1"/>
</dbReference>
<protein>
    <recommendedName>
        <fullName evidence="8">DUF4870 domain-containing protein</fullName>
    </recommendedName>
</protein>
<comment type="subcellular location">
    <subcellularLocation>
        <location evidence="1">Membrane</location>
        <topology evidence="1">Multi-pass membrane protein</topology>
    </subcellularLocation>
</comment>
<evidence type="ECO:0000256" key="5">
    <source>
        <dbReference type="SAM" id="Phobius"/>
    </source>
</evidence>
<dbReference type="RefSeq" id="WP_090839529.1">
    <property type="nucleotide sequence ID" value="NZ_FNIL01000001.1"/>
</dbReference>
<feature type="transmembrane region" description="Helical" evidence="5">
    <location>
        <begin position="61"/>
        <end position="94"/>
    </location>
</feature>
<evidence type="ECO:0000313" key="7">
    <source>
        <dbReference type="Proteomes" id="UP000198778"/>
    </source>
</evidence>
<evidence type="ECO:0000313" key="6">
    <source>
        <dbReference type="EMBL" id="SDN20821.1"/>
    </source>
</evidence>
<keyword evidence="2 5" id="KW-0812">Transmembrane</keyword>
<name>A0A1G9ZIG4_9BACI</name>
<dbReference type="STRING" id="745820.SAMN04488053_101108"/>
<keyword evidence="3 5" id="KW-1133">Transmembrane helix</keyword>
<evidence type="ECO:0000256" key="2">
    <source>
        <dbReference type="ARBA" id="ARBA00022692"/>
    </source>
</evidence>
<sequence length="114" mass="12759">MTNNTSVPLNSQEEKLLAALIYGTSFFTTFIGPLVIWLLKKNTSSFIDYHGREYFNFLLSYFVYSLIAGVLTIVLIGIALLAVLGIAFFLLTILGGVKALLGEEYRLPFIFRVL</sequence>
<evidence type="ECO:0008006" key="8">
    <source>
        <dbReference type="Google" id="ProtNLM"/>
    </source>
</evidence>
<organism evidence="6 7">
    <name type="scientific">Alkalicoccus daliensis</name>
    <dbReference type="NCBI Taxonomy" id="745820"/>
    <lineage>
        <taxon>Bacteria</taxon>
        <taxon>Bacillati</taxon>
        <taxon>Bacillota</taxon>
        <taxon>Bacilli</taxon>
        <taxon>Bacillales</taxon>
        <taxon>Bacillaceae</taxon>
        <taxon>Alkalicoccus</taxon>
    </lineage>
</organism>
<keyword evidence="7" id="KW-1185">Reference proteome</keyword>
<gene>
    <name evidence="6" type="ORF">SAMN04488053_101108</name>
</gene>
<reference evidence="7" key="1">
    <citation type="submission" date="2016-10" db="EMBL/GenBank/DDBJ databases">
        <authorList>
            <person name="Varghese N."/>
            <person name="Submissions S."/>
        </authorList>
    </citation>
    <scope>NUCLEOTIDE SEQUENCE [LARGE SCALE GENOMIC DNA]</scope>
    <source>
        <strain evidence="7">CGMCC 1.10369</strain>
    </source>
</reference>
<keyword evidence="4 5" id="KW-0472">Membrane</keyword>
<dbReference type="AlphaFoldDB" id="A0A1G9ZIG4"/>